<evidence type="ECO:0000313" key="2">
    <source>
        <dbReference type="EMBL" id="KMM71132.1"/>
    </source>
</evidence>
<evidence type="ECO:0000256" key="1">
    <source>
        <dbReference type="SAM" id="MobiDB-lite"/>
    </source>
</evidence>
<reference evidence="3" key="2">
    <citation type="journal article" date="2009" name="Genome Res.">
        <title>Comparative genomic analyses of the human fungal pathogens Coccidioides and their relatives.</title>
        <authorList>
            <person name="Sharpton T.J."/>
            <person name="Stajich J.E."/>
            <person name="Rounsley S.D."/>
            <person name="Gardner M.J."/>
            <person name="Wortman J.R."/>
            <person name="Jordar V.S."/>
            <person name="Maiti R."/>
            <person name="Kodira C.D."/>
            <person name="Neafsey D.E."/>
            <person name="Zeng Q."/>
            <person name="Hung C.-Y."/>
            <person name="McMahan C."/>
            <person name="Muszewska A."/>
            <person name="Grynberg M."/>
            <person name="Mandel M.A."/>
            <person name="Kellner E.M."/>
            <person name="Barker B.M."/>
            <person name="Galgiani J.N."/>
            <person name="Orbach M.J."/>
            <person name="Kirkland T.N."/>
            <person name="Cole G.T."/>
            <person name="Henn M.R."/>
            <person name="Birren B.W."/>
            <person name="Taylor J.W."/>
        </authorList>
    </citation>
    <scope>NUCLEOTIDE SEQUENCE [LARGE SCALE GENOMIC DNA]</scope>
    <source>
        <strain evidence="3">RMSCC 3488</strain>
    </source>
</reference>
<evidence type="ECO:0000313" key="3">
    <source>
        <dbReference type="Proteomes" id="UP000054567"/>
    </source>
</evidence>
<reference evidence="3" key="3">
    <citation type="journal article" date="2010" name="Genome Res.">
        <title>Population genomic sequencing of Coccidioides fungi reveals recent hybridization and transposon control.</title>
        <authorList>
            <person name="Neafsey D.E."/>
            <person name="Barker B.M."/>
            <person name="Sharpton T.J."/>
            <person name="Stajich J.E."/>
            <person name="Park D.J."/>
            <person name="Whiston E."/>
            <person name="Hung C.-Y."/>
            <person name="McMahan C."/>
            <person name="White J."/>
            <person name="Sykes S."/>
            <person name="Heiman D."/>
            <person name="Young S."/>
            <person name="Zeng Q."/>
            <person name="Abouelleil A."/>
            <person name="Aftuck L."/>
            <person name="Bessette D."/>
            <person name="Brown A."/>
            <person name="FitzGerald M."/>
            <person name="Lui A."/>
            <person name="Macdonald J.P."/>
            <person name="Priest M."/>
            <person name="Orbach M.J."/>
            <person name="Galgiani J.N."/>
            <person name="Kirkland T.N."/>
            <person name="Cole G.T."/>
            <person name="Birren B.W."/>
            <person name="Henn M.R."/>
            <person name="Taylor J.W."/>
            <person name="Rounsley S.D."/>
        </authorList>
    </citation>
    <scope>NUCLEOTIDE SEQUENCE [LARGE SCALE GENOMIC DNA]</scope>
    <source>
        <strain evidence="3">RMSCC 3488</strain>
    </source>
</reference>
<proteinExistence type="predicted"/>
<dbReference type="Proteomes" id="UP000054567">
    <property type="component" value="Unassembled WGS sequence"/>
</dbReference>
<gene>
    <name evidence="2" type="ORF">CPAG_07439</name>
</gene>
<dbReference type="EMBL" id="DS268113">
    <property type="protein sequence ID" value="KMM71132.1"/>
    <property type="molecule type" value="Genomic_DNA"/>
</dbReference>
<organism evidence="2 3">
    <name type="scientific">Coccidioides posadasii RMSCC 3488</name>
    <dbReference type="NCBI Taxonomy" id="454284"/>
    <lineage>
        <taxon>Eukaryota</taxon>
        <taxon>Fungi</taxon>
        <taxon>Dikarya</taxon>
        <taxon>Ascomycota</taxon>
        <taxon>Pezizomycotina</taxon>
        <taxon>Eurotiomycetes</taxon>
        <taxon>Eurotiomycetidae</taxon>
        <taxon>Onygenales</taxon>
        <taxon>Onygenaceae</taxon>
        <taxon>Coccidioides</taxon>
    </lineage>
</organism>
<sequence>MYEIRSLWKFQQLKRNDIPHGYDRVPAGNPRGTPHVDVSEQSTRYGVTSCRRTEKANTVWIVFARVVPHTVKNVVARLVNFSPLEVVKRAEGQEVRRDNRPGHLSQCFSAEFPTENISGLEDN</sequence>
<protein>
    <submittedName>
        <fullName evidence="2">Uncharacterized protein</fullName>
    </submittedName>
</protein>
<dbReference type="AlphaFoldDB" id="A0A0J6IH43"/>
<reference evidence="2 3" key="1">
    <citation type="submission" date="2007-06" db="EMBL/GenBank/DDBJ databases">
        <title>The Genome Sequence of Coccidioides posadasii RMSCC_3488.</title>
        <authorList>
            <consortium name="Coccidioides Genome Resources Consortium"/>
            <consortium name="The Broad Institute Genome Sequencing Platform"/>
            <person name="Henn M.R."/>
            <person name="Sykes S."/>
            <person name="Young S."/>
            <person name="Jaffe D."/>
            <person name="Berlin A."/>
            <person name="Alvarez P."/>
            <person name="Butler J."/>
            <person name="Gnerre S."/>
            <person name="Grabherr M."/>
            <person name="Mauceli E."/>
            <person name="Brockman W."/>
            <person name="Kodira C."/>
            <person name="Alvarado L."/>
            <person name="Zeng Q."/>
            <person name="Crawford M."/>
            <person name="Antoine C."/>
            <person name="Devon K."/>
            <person name="Galgiani J."/>
            <person name="Orsborn K."/>
            <person name="Lewis M.L."/>
            <person name="Nusbaum C."/>
            <person name="Galagan J."/>
            <person name="Birren B."/>
        </authorList>
    </citation>
    <scope>NUCLEOTIDE SEQUENCE [LARGE SCALE GENOMIC DNA]</scope>
    <source>
        <strain evidence="2 3">RMSCC 3488</strain>
    </source>
</reference>
<name>A0A0J6IH43_COCPO</name>
<dbReference type="VEuPathDB" id="FungiDB:CPAG_07439"/>
<feature type="region of interest" description="Disordered" evidence="1">
    <location>
        <begin position="19"/>
        <end position="42"/>
    </location>
</feature>
<accession>A0A0J6IH43</accession>